<proteinExistence type="predicted"/>
<comment type="caution">
    <text evidence="3">The sequence shown here is derived from an EMBL/GenBank/DDBJ whole genome shotgun (WGS) entry which is preliminary data.</text>
</comment>
<feature type="transmembrane region" description="Helical" evidence="1">
    <location>
        <begin position="95"/>
        <end position="115"/>
    </location>
</feature>
<dbReference type="EMBL" id="JAPUFD010000009">
    <property type="protein sequence ID" value="MDI1489488.1"/>
    <property type="molecule type" value="Genomic_DNA"/>
</dbReference>
<keyword evidence="4" id="KW-1185">Reference proteome</keyword>
<protein>
    <recommendedName>
        <fullName evidence="5">Integral membrane protein</fullName>
    </recommendedName>
</protein>
<evidence type="ECO:0000256" key="2">
    <source>
        <dbReference type="SAM" id="SignalP"/>
    </source>
</evidence>
<sequence length="223" mass="25631">MLTFLVAVYVPLAFVTVSNPKRQDDEMSPVSFLGMNVTDQRPSNHPNDPPNARLWNMRWFAYLAAPLLFVTIILPILAGPIFRQILQWYIKLRKFWLVGFIIVWSLYTVAMYYLLSLNESSVPQWTGYLMQILYDCSILTITLGQLYIAGKAVRSQQASLRHRILSIVLVNGAIASLLFDLLDDNWPIMGTFAWIAWPSIMYCEYRLDARGKKARTSKNEKSS</sequence>
<keyword evidence="1" id="KW-0812">Transmembrane</keyword>
<evidence type="ECO:0000256" key="1">
    <source>
        <dbReference type="SAM" id="Phobius"/>
    </source>
</evidence>
<evidence type="ECO:0000313" key="4">
    <source>
        <dbReference type="Proteomes" id="UP001161017"/>
    </source>
</evidence>
<feature type="transmembrane region" description="Helical" evidence="1">
    <location>
        <begin position="127"/>
        <end position="148"/>
    </location>
</feature>
<reference evidence="3" key="1">
    <citation type="journal article" date="2023" name="Genome Biol. Evol.">
        <title>First Whole Genome Sequence and Flow Cytometry Genome Size Data for the Lichen-Forming Fungus Ramalina farinacea (Ascomycota).</title>
        <authorList>
            <person name="Llewellyn T."/>
            <person name="Mian S."/>
            <person name="Hill R."/>
            <person name="Leitch I.J."/>
            <person name="Gaya E."/>
        </authorList>
    </citation>
    <scope>NUCLEOTIDE SEQUENCE</scope>
    <source>
        <strain evidence="3">LIQ254RAFAR</strain>
    </source>
</reference>
<organism evidence="3 4">
    <name type="scientific">Ramalina farinacea</name>
    <dbReference type="NCBI Taxonomy" id="258253"/>
    <lineage>
        <taxon>Eukaryota</taxon>
        <taxon>Fungi</taxon>
        <taxon>Dikarya</taxon>
        <taxon>Ascomycota</taxon>
        <taxon>Pezizomycotina</taxon>
        <taxon>Lecanoromycetes</taxon>
        <taxon>OSLEUM clade</taxon>
        <taxon>Lecanoromycetidae</taxon>
        <taxon>Lecanorales</taxon>
        <taxon>Lecanorineae</taxon>
        <taxon>Ramalinaceae</taxon>
        <taxon>Ramalina</taxon>
    </lineage>
</organism>
<keyword evidence="1" id="KW-0472">Membrane</keyword>
<dbReference type="AlphaFoldDB" id="A0AA43QRD5"/>
<feature type="chain" id="PRO_5041398480" description="Integral membrane protein" evidence="2">
    <location>
        <begin position="21"/>
        <end position="223"/>
    </location>
</feature>
<dbReference type="Proteomes" id="UP001161017">
    <property type="component" value="Unassembled WGS sequence"/>
</dbReference>
<feature type="transmembrane region" description="Helical" evidence="1">
    <location>
        <begin position="185"/>
        <end position="205"/>
    </location>
</feature>
<feature type="transmembrane region" description="Helical" evidence="1">
    <location>
        <begin position="160"/>
        <end position="179"/>
    </location>
</feature>
<name>A0AA43QRD5_9LECA</name>
<keyword evidence="2" id="KW-0732">Signal</keyword>
<feature type="transmembrane region" description="Helical" evidence="1">
    <location>
        <begin position="59"/>
        <end position="83"/>
    </location>
</feature>
<feature type="signal peptide" evidence="2">
    <location>
        <begin position="1"/>
        <end position="20"/>
    </location>
</feature>
<evidence type="ECO:0008006" key="5">
    <source>
        <dbReference type="Google" id="ProtNLM"/>
    </source>
</evidence>
<keyword evidence="1" id="KW-1133">Transmembrane helix</keyword>
<gene>
    <name evidence="3" type="ORF">OHK93_008767</name>
</gene>
<evidence type="ECO:0000313" key="3">
    <source>
        <dbReference type="EMBL" id="MDI1489488.1"/>
    </source>
</evidence>
<accession>A0AA43QRD5</accession>